<keyword evidence="2" id="KW-1003">Cell membrane</keyword>
<evidence type="ECO:0000256" key="8">
    <source>
        <dbReference type="SAM" id="MobiDB-lite"/>
    </source>
</evidence>
<feature type="transmembrane region" description="Helical" evidence="9">
    <location>
        <begin position="273"/>
        <end position="297"/>
    </location>
</feature>
<keyword evidence="4" id="KW-0808">Transferase</keyword>
<keyword evidence="3" id="KW-0328">Glycosyltransferase</keyword>
<evidence type="ECO:0000256" key="3">
    <source>
        <dbReference type="ARBA" id="ARBA00022676"/>
    </source>
</evidence>
<reference evidence="12" key="1">
    <citation type="journal article" date="2019" name="Int. J. Syst. Evol. Microbiol.">
        <title>The Global Catalogue of Microorganisms (GCM) 10K type strain sequencing project: providing services to taxonomists for standard genome sequencing and annotation.</title>
        <authorList>
            <consortium name="The Broad Institute Genomics Platform"/>
            <consortium name="The Broad Institute Genome Sequencing Center for Infectious Disease"/>
            <person name="Wu L."/>
            <person name="Ma J."/>
        </authorList>
    </citation>
    <scope>NUCLEOTIDE SEQUENCE [LARGE SCALE GENOMIC DNA]</scope>
    <source>
        <strain evidence="12">JCM 17688</strain>
    </source>
</reference>
<dbReference type="InterPro" id="IPR050297">
    <property type="entry name" value="LipidA_mod_glycosyltrf_83"/>
</dbReference>
<protein>
    <submittedName>
        <fullName evidence="11">Glycosyltransferase family 39 protein</fullName>
    </submittedName>
</protein>
<evidence type="ECO:0000256" key="6">
    <source>
        <dbReference type="ARBA" id="ARBA00022989"/>
    </source>
</evidence>
<comment type="caution">
    <text evidence="11">The sequence shown here is derived from an EMBL/GenBank/DDBJ whole genome shotgun (WGS) entry which is preliminary data.</text>
</comment>
<dbReference type="EMBL" id="BAABFR010000037">
    <property type="protein sequence ID" value="GAA4394286.1"/>
    <property type="molecule type" value="Genomic_DNA"/>
</dbReference>
<name>A0ABP8JQV2_9ACTN</name>
<evidence type="ECO:0000259" key="10">
    <source>
        <dbReference type="Pfam" id="PF13231"/>
    </source>
</evidence>
<evidence type="ECO:0000256" key="9">
    <source>
        <dbReference type="SAM" id="Phobius"/>
    </source>
</evidence>
<proteinExistence type="predicted"/>
<evidence type="ECO:0000256" key="7">
    <source>
        <dbReference type="ARBA" id="ARBA00023136"/>
    </source>
</evidence>
<feature type="transmembrane region" description="Helical" evidence="9">
    <location>
        <begin position="248"/>
        <end position="266"/>
    </location>
</feature>
<dbReference type="Proteomes" id="UP001500635">
    <property type="component" value="Unassembled WGS sequence"/>
</dbReference>
<dbReference type="Pfam" id="PF13231">
    <property type="entry name" value="PMT_2"/>
    <property type="match status" value="1"/>
</dbReference>
<evidence type="ECO:0000256" key="2">
    <source>
        <dbReference type="ARBA" id="ARBA00022475"/>
    </source>
</evidence>
<feature type="region of interest" description="Disordered" evidence="8">
    <location>
        <begin position="511"/>
        <end position="531"/>
    </location>
</feature>
<feature type="transmembrane region" description="Helical" evidence="9">
    <location>
        <begin position="337"/>
        <end position="356"/>
    </location>
</feature>
<dbReference type="RefSeq" id="WP_344996318.1">
    <property type="nucleotide sequence ID" value="NZ_BAABFR010000037.1"/>
</dbReference>
<keyword evidence="12" id="KW-1185">Reference proteome</keyword>
<dbReference type="PANTHER" id="PTHR33908:SF3">
    <property type="entry name" value="UNDECAPRENYL PHOSPHATE-ALPHA-4-AMINO-4-DEOXY-L-ARABINOSE ARABINOSYL TRANSFERASE"/>
    <property type="match status" value="1"/>
</dbReference>
<comment type="subcellular location">
    <subcellularLocation>
        <location evidence="1">Cell membrane</location>
        <topology evidence="1">Multi-pass membrane protein</topology>
    </subcellularLocation>
</comment>
<feature type="transmembrane region" description="Helical" evidence="9">
    <location>
        <begin position="156"/>
        <end position="181"/>
    </location>
</feature>
<evidence type="ECO:0000313" key="12">
    <source>
        <dbReference type="Proteomes" id="UP001500635"/>
    </source>
</evidence>
<evidence type="ECO:0000256" key="1">
    <source>
        <dbReference type="ARBA" id="ARBA00004651"/>
    </source>
</evidence>
<organism evidence="11 12">
    <name type="scientific">Tsukamurella soli</name>
    <dbReference type="NCBI Taxonomy" id="644556"/>
    <lineage>
        <taxon>Bacteria</taxon>
        <taxon>Bacillati</taxon>
        <taxon>Actinomycetota</taxon>
        <taxon>Actinomycetes</taxon>
        <taxon>Mycobacteriales</taxon>
        <taxon>Tsukamurellaceae</taxon>
        <taxon>Tsukamurella</taxon>
    </lineage>
</organism>
<keyword evidence="6 9" id="KW-1133">Transmembrane helix</keyword>
<feature type="transmembrane region" description="Helical" evidence="9">
    <location>
        <begin position="303"/>
        <end position="325"/>
    </location>
</feature>
<feature type="domain" description="Glycosyltransferase RgtA/B/C/D-like" evidence="10">
    <location>
        <begin position="60"/>
        <end position="214"/>
    </location>
</feature>
<gene>
    <name evidence="11" type="ORF">GCM10023147_26080</name>
</gene>
<evidence type="ECO:0000256" key="5">
    <source>
        <dbReference type="ARBA" id="ARBA00022692"/>
    </source>
</evidence>
<evidence type="ECO:0000256" key="4">
    <source>
        <dbReference type="ARBA" id="ARBA00022679"/>
    </source>
</evidence>
<feature type="transmembrane region" description="Helical" evidence="9">
    <location>
        <begin position="129"/>
        <end position="147"/>
    </location>
</feature>
<dbReference type="InterPro" id="IPR038731">
    <property type="entry name" value="RgtA/B/C-like"/>
</dbReference>
<accession>A0ABP8JQV2</accession>
<feature type="transmembrane region" description="Helical" evidence="9">
    <location>
        <begin position="104"/>
        <end position="123"/>
    </location>
</feature>
<evidence type="ECO:0000313" key="11">
    <source>
        <dbReference type="EMBL" id="GAA4394286.1"/>
    </source>
</evidence>
<keyword evidence="7 9" id="KW-0472">Membrane</keyword>
<sequence>MIRRLAPPTLFGLLGLLVSVWHANRPSFWFDELATVSAIDRSPGELWRMLGDIDVVHGLYYYAAALWAGTFGLGELSLRVFSSIGVGVAVALMYVLARRLGGPGFAVVAAVIAILLPRVTWAGVEARSYAWVIAATTGMLIAGHVAAQRPSRRRWLLYGLTVTLAVGLFLYTALAAAAALVPLAWGAERGMRWCAARPALIATVVPLAVLSPVIGLAATEKGQVDWLEWPGWMLPQNILVDQWFDHSWAFAAAAWALVAVAGLLLWRGGWRRWAAVLHWALPVAWVPVLLVVGVSTISPMYVGRYLVCTVPGVVLALAVCVRVVADGAARLRMPGRVGVAVLLVVLAVCAVPGYLWQRSPLSKPGGSDFSYAARYIRDHARPGDCVLFQVQPSWSTTSLRIAYEGLPGDFVGLRDIGSDGDRRTDGVLWDRAKGVNQWAAWAAQNCTAAWVLADADRIDDARHRENGNLIWTFRPFQFMGSDMQMSLDDGGLAVVHQEQFHILQVVHLERPPPAVGPDPQALPHTRHTYWR</sequence>
<keyword evidence="5 9" id="KW-0812">Transmembrane</keyword>
<dbReference type="PANTHER" id="PTHR33908">
    <property type="entry name" value="MANNOSYLTRANSFERASE YKCB-RELATED"/>
    <property type="match status" value="1"/>
</dbReference>